<evidence type="ECO:0000313" key="3">
    <source>
        <dbReference type="EMBL" id="SKB01501.1"/>
    </source>
</evidence>
<dbReference type="CDD" id="cd10966">
    <property type="entry name" value="CE4_yadE_5s"/>
    <property type="match status" value="1"/>
</dbReference>
<name>A0A1T4YJR5_9BACL</name>
<protein>
    <submittedName>
        <fullName evidence="3">Polysaccharide deacetylase</fullName>
    </submittedName>
</protein>
<dbReference type="AlphaFoldDB" id="A0A1T4YJR5"/>
<accession>A0A1T4YJR5</accession>
<dbReference type="PANTHER" id="PTHR34216:SF13">
    <property type="entry name" value="XYLANASE_CHITIN DEACETYLASE"/>
    <property type="match status" value="1"/>
</dbReference>
<sequence length="429" mass="48941">MKKMVFIGLLLIGLILFIMGGGAKWNMAVASFVDEQSGRVFAQLIQKEETVEEIEFERVLTLVERQPIYMKGATFIRIGELEANQPVAITGEDEEYYELRLGKMPVFVRKGQGTIEKKKLPVIVQTERLAAVKTLRKTAVYNDKDLQSTVLAQLEEGYRYPIVQEEEDWYIVKIGERPGYIDKRSVVLDEGLPVLVYHHIVPRDWMKTMASTVSLENFEQQMGYLAERQFETLTAQQLYDYLEGRLVVPGKAVLITFDDGLLSSKEYAYPILKQYGFTALQHIISSRTYRAQGIQRYDAEGPIQFLTAEEMKEITDVFQLEAHTYGLHNLNKELGTGIALEHVKEEIFADLQRNMEQVPAAVSLAYPYGHYNEEFIAAAKEAGLLIGFTTTEGYATIDVSNYEVSRFGMTEKRSFEQFAAYVDGDMTWQ</sequence>
<dbReference type="RefSeq" id="WP_078818003.1">
    <property type="nucleotide sequence ID" value="NZ_FUYJ01000005.1"/>
</dbReference>
<evidence type="ECO:0000256" key="1">
    <source>
        <dbReference type="ARBA" id="ARBA00022729"/>
    </source>
</evidence>
<dbReference type="Pfam" id="PF01522">
    <property type="entry name" value="Polysacc_deac_1"/>
    <property type="match status" value="1"/>
</dbReference>
<dbReference type="InterPro" id="IPR011330">
    <property type="entry name" value="Glyco_hydro/deAcase_b/a-brl"/>
</dbReference>
<evidence type="ECO:0000313" key="4">
    <source>
        <dbReference type="Proteomes" id="UP000190042"/>
    </source>
</evidence>
<dbReference type="EMBL" id="FUYJ01000005">
    <property type="protein sequence ID" value="SKB01501.1"/>
    <property type="molecule type" value="Genomic_DNA"/>
</dbReference>
<organism evidence="3 4">
    <name type="scientific">Sporosarcina newyorkensis</name>
    <dbReference type="NCBI Taxonomy" id="759851"/>
    <lineage>
        <taxon>Bacteria</taxon>
        <taxon>Bacillati</taxon>
        <taxon>Bacillota</taxon>
        <taxon>Bacilli</taxon>
        <taxon>Bacillales</taxon>
        <taxon>Caryophanaceae</taxon>
        <taxon>Sporosarcina</taxon>
    </lineage>
</organism>
<evidence type="ECO:0000259" key="2">
    <source>
        <dbReference type="PROSITE" id="PS51677"/>
    </source>
</evidence>
<dbReference type="GO" id="GO:0016810">
    <property type="term" value="F:hydrolase activity, acting on carbon-nitrogen (but not peptide) bonds"/>
    <property type="evidence" value="ECO:0007669"/>
    <property type="project" value="InterPro"/>
</dbReference>
<dbReference type="InterPro" id="IPR051398">
    <property type="entry name" value="Polysacch_Deacetylase"/>
</dbReference>
<dbReference type="SUPFAM" id="SSF88713">
    <property type="entry name" value="Glycoside hydrolase/deacetylase"/>
    <property type="match status" value="1"/>
</dbReference>
<dbReference type="Proteomes" id="UP000190042">
    <property type="component" value="Unassembled WGS sequence"/>
</dbReference>
<keyword evidence="4" id="KW-1185">Reference proteome</keyword>
<keyword evidence="1" id="KW-0732">Signal</keyword>
<dbReference type="Gene3D" id="3.20.20.370">
    <property type="entry name" value="Glycoside hydrolase/deacetylase"/>
    <property type="match status" value="1"/>
</dbReference>
<dbReference type="PROSITE" id="PS51677">
    <property type="entry name" value="NODB"/>
    <property type="match status" value="1"/>
</dbReference>
<feature type="domain" description="NodB homology" evidence="2">
    <location>
        <begin position="251"/>
        <end position="429"/>
    </location>
</feature>
<dbReference type="InterPro" id="IPR002509">
    <property type="entry name" value="NODB_dom"/>
</dbReference>
<proteinExistence type="predicted"/>
<dbReference type="GO" id="GO:0005975">
    <property type="term" value="P:carbohydrate metabolic process"/>
    <property type="evidence" value="ECO:0007669"/>
    <property type="project" value="InterPro"/>
</dbReference>
<reference evidence="4" key="1">
    <citation type="submission" date="2017-02" db="EMBL/GenBank/DDBJ databases">
        <authorList>
            <person name="Varghese N."/>
            <person name="Submissions S."/>
        </authorList>
    </citation>
    <scope>NUCLEOTIDE SEQUENCE [LARGE SCALE GENOMIC DNA]</scope>
    <source>
        <strain evidence="4">DSM 23966</strain>
    </source>
</reference>
<dbReference type="PANTHER" id="PTHR34216">
    <property type="match status" value="1"/>
</dbReference>
<gene>
    <name evidence="3" type="ORF">SAMN04244570_2741</name>
</gene>